<gene>
    <name evidence="5" type="ORF">F4V91_26125</name>
</gene>
<dbReference type="AlphaFoldDB" id="A0A6A1TIL6"/>
<dbReference type="EMBL" id="VZUL01000003">
    <property type="protein sequence ID" value="KAB1083110.1"/>
    <property type="molecule type" value="Genomic_DNA"/>
</dbReference>
<reference evidence="5 6" key="1">
    <citation type="submission" date="2019-09" db="EMBL/GenBank/DDBJ databases">
        <title>Genome sequencing of Ng87 strain.</title>
        <authorList>
            <person name="Karasev E.S."/>
            <person name="Andronov E."/>
        </authorList>
    </citation>
    <scope>NUCLEOTIDE SEQUENCE [LARGE SCALE GENOMIC DNA]</scope>
    <source>
        <strain evidence="5 6">Ng87</strain>
    </source>
</reference>
<keyword evidence="3" id="KW-0804">Transcription</keyword>
<proteinExistence type="predicted"/>
<dbReference type="InterPro" id="IPR018490">
    <property type="entry name" value="cNMP-bd_dom_sf"/>
</dbReference>
<sequence>MTTPLQATMPNKLLALLPPADYELIAPDLVHVVLPRGTPLGVMGKPIEYVYFLTAGIGSIVATTPEGHRAEAGLFGFDGYVPTSAVAGVEINAHDVGVQLDAEAYRMDYDVFRGWMDRNRSLSKVMLRSGEAFAIQLAYTAVSNAIHEVTERLARWLLMCHDRVPGNEINLTHDFISLMLAVRRPSVTTSLHLLEGNGFIKSERGIITIRNRPALEEFAHDAYGRPEEEYRRLMRETFSDA</sequence>
<protein>
    <submittedName>
        <fullName evidence="5">Crp/Fnr family transcriptional regulator</fullName>
    </submittedName>
</protein>
<evidence type="ECO:0000313" key="6">
    <source>
        <dbReference type="Proteomes" id="UP000386575"/>
    </source>
</evidence>
<dbReference type="GO" id="GO:0003677">
    <property type="term" value="F:DNA binding"/>
    <property type="evidence" value="ECO:0007669"/>
    <property type="project" value="UniProtKB-KW"/>
</dbReference>
<dbReference type="InterPro" id="IPR036388">
    <property type="entry name" value="WH-like_DNA-bd_sf"/>
</dbReference>
<dbReference type="InterPro" id="IPR014710">
    <property type="entry name" value="RmlC-like_jellyroll"/>
</dbReference>
<dbReference type="Gene3D" id="1.10.10.10">
    <property type="entry name" value="Winged helix-like DNA-binding domain superfamily/Winged helix DNA-binding domain"/>
    <property type="match status" value="1"/>
</dbReference>
<dbReference type="RefSeq" id="WP_151046495.1">
    <property type="nucleotide sequence ID" value="NZ_VZUL01000003.1"/>
</dbReference>
<dbReference type="SUPFAM" id="SSF51206">
    <property type="entry name" value="cAMP-binding domain-like"/>
    <property type="match status" value="1"/>
</dbReference>
<dbReference type="Gene3D" id="2.60.120.10">
    <property type="entry name" value="Jelly Rolls"/>
    <property type="match status" value="1"/>
</dbReference>
<evidence type="ECO:0000313" key="5">
    <source>
        <dbReference type="EMBL" id="KAB1083110.1"/>
    </source>
</evidence>
<keyword evidence="1" id="KW-0805">Transcription regulation</keyword>
<dbReference type="Proteomes" id="UP000386575">
    <property type="component" value="Unassembled WGS sequence"/>
</dbReference>
<evidence type="ECO:0000256" key="2">
    <source>
        <dbReference type="ARBA" id="ARBA00023125"/>
    </source>
</evidence>
<dbReference type="GO" id="GO:0006355">
    <property type="term" value="P:regulation of DNA-templated transcription"/>
    <property type="evidence" value="ECO:0007669"/>
    <property type="project" value="InterPro"/>
</dbReference>
<dbReference type="InterPro" id="IPR036390">
    <property type="entry name" value="WH_DNA-bd_sf"/>
</dbReference>
<feature type="domain" description="HTH crp-type" evidence="4">
    <location>
        <begin position="151"/>
        <end position="218"/>
    </location>
</feature>
<dbReference type="InterPro" id="IPR012318">
    <property type="entry name" value="HTH_CRP"/>
</dbReference>
<keyword evidence="2" id="KW-0238">DNA-binding</keyword>
<organism evidence="5 6">
    <name type="scientific">Neorhizobium galegae</name>
    <name type="common">Rhizobium galegae</name>
    <dbReference type="NCBI Taxonomy" id="399"/>
    <lineage>
        <taxon>Bacteria</taxon>
        <taxon>Pseudomonadati</taxon>
        <taxon>Pseudomonadota</taxon>
        <taxon>Alphaproteobacteria</taxon>
        <taxon>Hyphomicrobiales</taxon>
        <taxon>Rhizobiaceae</taxon>
        <taxon>Rhizobium/Agrobacterium group</taxon>
        <taxon>Neorhizobium</taxon>
    </lineage>
</organism>
<evidence type="ECO:0000259" key="4">
    <source>
        <dbReference type="Pfam" id="PF13545"/>
    </source>
</evidence>
<name>A0A6A1TIL6_NEOGA</name>
<evidence type="ECO:0000256" key="1">
    <source>
        <dbReference type="ARBA" id="ARBA00023015"/>
    </source>
</evidence>
<comment type="caution">
    <text evidence="5">The sequence shown here is derived from an EMBL/GenBank/DDBJ whole genome shotgun (WGS) entry which is preliminary data.</text>
</comment>
<dbReference type="Pfam" id="PF13545">
    <property type="entry name" value="HTH_Crp_2"/>
    <property type="match status" value="1"/>
</dbReference>
<evidence type="ECO:0000256" key="3">
    <source>
        <dbReference type="ARBA" id="ARBA00023163"/>
    </source>
</evidence>
<accession>A0A6A1TIL6</accession>
<dbReference type="SUPFAM" id="SSF46785">
    <property type="entry name" value="Winged helix' DNA-binding domain"/>
    <property type="match status" value="1"/>
</dbReference>